<dbReference type="eggNOG" id="ENOG5033SYB">
    <property type="taxonomic scope" value="Bacteria"/>
</dbReference>
<dbReference type="HOGENOM" id="CLU_1376384_0_0_10"/>
<name>T2KKD4_FORAG</name>
<dbReference type="AlphaFoldDB" id="T2KKD4"/>
<sequence>MTAHSITIPLKSGTNPSFQFETLHVESANVVIQADPTQHVLPNIQLELNSIANNTTYSTFLWHHTDAEGYQSINYPKAFQNYIFKLTFTTKDDIALVVKKIDFEMPFYIELGRTASIENLNMTFVHCIGEWSEDIHGNQHSAFNTYNISLSEEHEQHNISFTSLDCADKKKLLLTWKQYTFIILEDSDKALKLQVSKI</sequence>
<dbReference type="STRING" id="1347342.BN863_16250"/>
<organism evidence="1 2">
    <name type="scientific">Formosa agariphila (strain DSM 15362 / KCTC 12365 / LMG 23005 / KMM 3901 / M-2Alg 35-1)</name>
    <dbReference type="NCBI Taxonomy" id="1347342"/>
    <lineage>
        <taxon>Bacteria</taxon>
        <taxon>Pseudomonadati</taxon>
        <taxon>Bacteroidota</taxon>
        <taxon>Flavobacteriia</taxon>
        <taxon>Flavobacteriales</taxon>
        <taxon>Flavobacteriaceae</taxon>
        <taxon>Formosa</taxon>
    </lineage>
</organism>
<protein>
    <submittedName>
        <fullName evidence="1">Uncharacterized protein</fullName>
    </submittedName>
</protein>
<dbReference type="Proteomes" id="UP000016160">
    <property type="component" value="Chromosome"/>
</dbReference>
<dbReference type="PATRIC" id="fig|1347342.6.peg.1630"/>
<evidence type="ECO:0000313" key="1">
    <source>
        <dbReference type="EMBL" id="CDF79337.1"/>
    </source>
</evidence>
<evidence type="ECO:0000313" key="2">
    <source>
        <dbReference type="Proteomes" id="UP000016160"/>
    </source>
</evidence>
<proteinExistence type="predicted"/>
<keyword evidence="2" id="KW-1185">Reference proteome</keyword>
<gene>
    <name evidence="1" type="ORF">BN863_16250</name>
</gene>
<accession>T2KKD4</accession>
<reference evidence="1 2" key="1">
    <citation type="journal article" date="2013" name="Appl. Environ. Microbiol.">
        <title>The genome of the alga-associated marine flavobacterium Formosa agariphila KMM 3901T reveals a broad potential for degradation of algal polysaccharides.</title>
        <authorList>
            <person name="Mann A.J."/>
            <person name="Hahnke R.L."/>
            <person name="Huang S."/>
            <person name="Werner J."/>
            <person name="Xing P."/>
            <person name="Barbeyron T."/>
            <person name="Huettel B."/>
            <person name="Stueber K."/>
            <person name="Reinhardt R."/>
            <person name="Harder J."/>
            <person name="Gloeckner F.O."/>
            <person name="Amann R.I."/>
            <person name="Teeling H."/>
        </authorList>
    </citation>
    <scope>NUCLEOTIDE SEQUENCE [LARGE SCALE GENOMIC DNA]</scope>
    <source>
        <strain evidence="2">DSM 15362 / KCTC 12365 / LMG 23005 / KMM 3901</strain>
    </source>
</reference>
<dbReference type="EMBL" id="HG315671">
    <property type="protein sequence ID" value="CDF79337.1"/>
    <property type="molecule type" value="Genomic_DNA"/>
</dbReference>